<evidence type="ECO:0000313" key="3">
    <source>
        <dbReference type="Proteomes" id="UP000281726"/>
    </source>
</evidence>
<sequence length="1568" mass="163844">MSDPIRSSRPPRTTPGSEAFSRLAGDSLARLAEDALRRSDTRLPADAPLVDRRDERADLLAGRFVHRLTGLAPSRRIGPFRTPGGTDVFYHVFLAARRVEVREVGATAPALVLTAARPGTAGPGGLPIALDAGTLWIRGDLVGGLPADAYAGLRVDGGTLTLPASATVTGDVITVPAPLSAALKVAPAADAPPAGAGGCTAADASTTLPGAVSLRFGSGGPEIGGDSGEARVWRQPFRFGSATGDTTFVPRLWTLVLGYDVEPDTLDPTAIGAELVRFGAADPATGVATVRGGGLGLPVVVATDPAILGEAASAARWLLHVTGLTAHWYDPDPRAHELPEAWAAVSAAGAMLVADQIAPLSPPVRHAYDLWALPDGGHRLPWWQRYDRPFFLLHSCHVVDGEHLMTQGGAEVALDRPVTTAGEPVPTPARDGVLLLHRLGDEVTALLGATLAAEPRRHLQLALRNALVWTTWPTLAYVRGVLRDGRSIGAGAAHLLFGVHGWAPILPDPYVANATVTRPRIGREPPPAALVCTVAWTAPDAPATVDFEGQLGPSVAVSGRPASSGEPRPADADRDGTDVGLTQVEQGRLGLDKRTDAEWDAARRREQELRGQRVEVARQSDAKSNALVDRYLDEVVGPTPGLLLLDVSTNQDLLGVAMGPRRGDAGGPYGVDGLEVRAEVADLRVVALPQVQWEPVRTLDADQDIMTMGWFPTPLASASDGGATTLGARSQKLVPVVPADALDGTVGAFRDGVPVGLRTTLPFGLVAAVVVRPDATAARPADLLDLTRPAFPAEDAVGGIQVTAWAEGGRSDDGGVSAAFDGRLRQLLNGVDLASGAPLGLSVLGSTADPTGSVESVFNNDMAANPKVPVTRIDVSGYGGSNFSDWNNPFAAFAEAAKVQFRLIVGRTALEVIKVNSVLHPWGIRVTRSVTVERRPGGGVIRRDSGWQAFTPGLFDYRYHDKVVGDIVVAPYAFDAGLFRGLFDVRSIRPAPGAVFGSGGAQLVPYHFDADLALDGLPGRTPATGVLGWLQVTPNGVPAPASALRALIEAQGPVGGPVDAWIDVAGSGLPYRAQRIEVGLADDGGTPLFVATVRGMPRLPETGAWSVVVRPVAGAPPGGGEAVPVAENRGTSLVRRYPIGYAAGDRTVFTEPPLVGAPGAYRFADAADLLVPAAPAHDYALVQSTPTHAFCFPRPSVPAPGVPRIESGARPALADVLARTTSKGAFPPPANTIELAPGAVHLDVGAAGRLALSAPVEIVDHPTPLRIAGSTGHGAQLRYDDSTLRLELTEERWSADFTGLRVWNDIAGMTELTGSELHIAGGTDRRPEIVELRSLLLTEIEEILRYIPFFGDRGVEGPIPLGATNAKHEVKFDAKTIVSFPKFSLPIGAEITATLSMGASSGIDLATGGAKASGVFGAELEGKFPVLSVGVVQIFIIASLKVTFSITSVSGSVTSEKFELVAFVGVGVEGNVGVFRAYAFLGVGFVLVYDAIAARTSYGGLVAFEAGVDITRSVKIVKVKLRAELRGLVYDDAGTTKCDYTGSVKLQVDIFLIISISATYQVTDTVTL</sequence>
<feature type="region of interest" description="Disordered" evidence="1">
    <location>
        <begin position="1"/>
        <end position="23"/>
    </location>
</feature>
<dbReference type="RefSeq" id="WP_120729476.1">
    <property type="nucleotide sequence ID" value="NZ_RBAK01000006.1"/>
</dbReference>
<proteinExistence type="predicted"/>
<name>A0A3A9ZAC2_9ACTN</name>
<organism evidence="2 3">
    <name type="scientific">Micromonospora endolithica</name>
    <dbReference type="NCBI Taxonomy" id="230091"/>
    <lineage>
        <taxon>Bacteria</taxon>
        <taxon>Bacillati</taxon>
        <taxon>Actinomycetota</taxon>
        <taxon>Actinomycetes</taxon>
        <taxon>Micromonosporales</taxon>
        <taxon>Micromonosporaceae</taxon>
        <taxon>Micromonospora</taxon>
    </lineage>
</organism>
<dbReference type="Proteomes" id="UP000281726">
    <property type="component" value="Unassembled WGS sequence"/>
</dbReference>
<protein>
    <submittedName>
        <fullName evidence="2">Uncharacterized protein</fullName>
    </submittedName>
</protein>
<feature type="region of interest" description="Disordered" evidence="1">
    <location>
        <begin position="551"/>
        <end position="578"/>
    </location>
</feature>
<comment type="caution">
    <text evidence="2">The sequence shown here is derived from an EMBL/GenBank/DDBJ whole genome shotgun (WGS) entry which is preliminary data.</text>
</comment>
<gene>
    <name evidence="2" type="ORF">D7223_17575</name>
</gene>
<evidence type="ECO:0000313" key="2">
    <source>
        <dbReference type="EMBL" id="RKN45412.1"/>
    </source>
</evidence>
<reference evidence="2 3" key="1">
    <citation type="journal article" date="2004" name="Syst. Appl. Microbiol.">
        <title>Cryptoendolithic actinomycetes from antarctic sandstone rock samples: Micromonospora endolithica sp. nov. and two isolates related to Micromonospora coerulea Jensen 1932.</title>
        <authorList>
            <person name="Hirsch P."/>
            <person name="Mevs U."/>
            <person name="Kroppenstedt R.M."/>
            <person name="Schumann P."/>
            <person name="Stackebrandt E."/>
        </authorList>
    </citation>
    <scope>NUCLEOTIDE SEQUENCE [LARGE SCALE GENOMIC DNA]</scope>
    <source>
        <strain evidence="2 3">JCM 12677</strain>
    </source>
</reference>
<accession>A0A3A9ZAC2</accession>
<feature type="compositionally biased region" description="Basic and acidic residues" evidence="1">
    <location>
        <begin position="568"/>
        <end position="577"/>
    </location>
</feature>
<evidence type="ECO:0000256" key="1">
    <source>
        <dbReference type="SAM" id="MobiDB-lite"/>
    </source>
</evidence>
<keyword evidence="3" id="KW-1185">Reference proteome</keyword>
<dbReference type="EMBL" id="RBAK01000006">
    <property type="protein sequence ID" value="RKN45412.1"/>
    <property type="molecule type" value="Genomic_DNA"/>
</dbReference>
<dbReference type="OrthoDB" id="358773at2"/>